<comment type="caution">
    <text evidence="2">The sequence shown here is derived from an EMBL/GenBank/DDBJ whole genome shotgun (WGS) entry which is preliminary data.</text>
</comment>
<dbReference type="Proteomes" id="UP000478417">
    <property type="component" value="Unassembled WGS sequence"/>
</dbReference>
<keyword evidence="3" id="KW-1185">Reference proteome</keyword>
<name>A0A6B2M3A2_9BACT</name>
<keyword evidence="1" id="KW-1133">Transmembrane helix</keyword>
<evidence type="ECO:0000313" key="3">
    <source>
        <dbReference type="Proteomes" id="UP000478417"/>
    </source>
</evidence>
<reference evidence="2 3" key="1">
    <citation type="submission" date="2020-02" db="EMBL/GenBank/DDBJ databases">
        <title>Albibacoteraceae fam. nov., the first described family within the subdivision 4 Verrucomicrobia.</title>
        <authorList>
            <person name="Xi F."/>
        </authorList>
    </citation>
    <scope>NUCLEOTIDE SEQUENCE [LARGE SCALE GENOMIC DNA]</scope>
    <source>
        <strain evidence="2 3">CK1056</strain>
    </source>
</reference>
<gene>
    <name evidence="2" type="ORF">G0Q06_10525</name>
</gene>
<protein>
    <submittedName>
        <fullName evidence="2">Uncharacterized protein</fullName>
    </submittedName>
</protein>
<keyword evidence="1" id="KW-0812">Transmembrane</keyword>
<organism evidence="2 3">
    <name type="scientific">Oceanipulchritudo coccoides</name>
    <dbReference type="NCBI Taxonomy" id="2706888"/>
    <lineage>
        <taxon>Bacteria</taxon>
        <taxon>Pseudomonadati</taxon>
        <taxon>Verrucomicrobiota</taxon>
        <taxon>Opitutia</taxon>
        <taxon>Puniceicoccales</taxon>
        <taxon>Oceanipulchritudinaceae</taxon>
        <taxon>Oceanipulchritudo</taxon>
    </lineage>
</organism>
<dbReference type="RefSeq" id="WP_163965544.1">
    <property type="nucleotide sequence ID" value="NZ_JAAGNX010000002.1"/>
</dbReference>
<sequence>MIIRGIAVVLAFLFAGSFFLPVLEDMTGARCAALSAGFLFDRDPRFLPFELILFLVFIGSYNATSLFTVMLLAWLLICPDRTRFAWLRWVYIPFVPYVGAIFVLAANDMLFHPGLGLDDLGVGYYLWSVSVIGVCVLAWLPRHMRLDRLKESAQGEVP</sequence>
<feature type="transmembrane region" description="Helical" evidence="1">
    <location>
        <begin position="122"/>
        <end position="140"/>
    </location>
</feature>
<feature type="transmembrane region" description="Helical" evidence="1">
    <location>
        <begin position="89"/>
        <end position="110"/>
    </location>
</feature>
<dbReference type="EMBL" id="JAAGNX010000002">
    <property type="protein sequence ID" value="NDV62886.1"/>
    <property type="molecule type" value="Genomic_DNA"/>
</dbReference>
<evidence type="ECO:0000313" key="2">
    <source>
        <dbReference type="EMBL" id="NDV62886.1"/>
    </source>
</evidence>
<accession>A0A6B2M3A2</accession>
<dbReference type="AlphaFoldDB" id="A0A6B2M3A2"/>
<keyword evidence="1" id="KW-0472">Membrane</keyword>
<feature type="transmembrane region" description="Helical" evidence="1">
    <location>
        <begin position="51"/>
        <end position="77"/>
    </location>
</feature>
<proteinExistence type="predicted"/>
<evidence type="ECO:0000256" key="1">
    <source>
        <dbReference type="SAM" id="Phobius"/>
    </source>
</evidence>